<dbReference type="RefSeq" id="WP_344722230.1">
    <property type="nucleotide sequence ID" value="NZ_BAAAYG010000016.1"/>
</dbReference>
<keyword evidence="11" id="KW-1185">Reference proteome</keyword>
<dbReference type="PANTHER" id="PTHR34702">
    <property type="entry name" value="NA(+)/H(+) ANTIPORTER SUBUNIT F1"/>
    <property type="match status" value="1"/>
</dbReference>
<reference evidence="11" key="1">
    <citation type="journal article" date="2019" name="Int. J. Syst. Evol. Microbiol.">
        <title>The Global Catalogue of Microorganisms (GCM) 10K type strain sequencing project: providing services to taxonomists for standard genome sequencing and annotation.</title>
        <authorList>
            <consortium name="The Broad Institute Genomics Platform"/>
            <consortium name="The Broad Institute Genome Sequencing Center for Infectious Disease"/>
            <person name="Wu L."/>
            <person name="Ma J."/>
        </authorList>
    </citation>
    <scope>NUCLEOTIDE SEQUENCE [LARGE SCALE GENOMIC DNA]</scope>
    <source>
        <strain evidence="11">JCM 11483</strain>
    </source>
</reference>
<sequence>MLETALLITEALLGAAALCAVVRVFRGPSVLDRVIAVDVTLLVVSSMLLVDMIARDHRDFVLFVIAGAMIGFLGAVAIARFVPVRRTEQVARPHPSGAAADQPSTARTARTARTAGAEPSRPTSEAADEEDPSTSWFTALARSRREEQRRADARREHEADSGAHRGEEE</sequence>
<name>A0ABP6RFD1_9MICC</name>
<keyword evidence="6 9" id="KW-1133">Transmembrane helix</keyword>
<evidence type="ECO:0000256" key="2">
    <source>
        <dbReference type="ARBA" id="ARBA00009212"/>
    </source>
</evidence>
<keyword evidence="4" id="KW-1003">Cell membrane</keyword>
<organism evidence="10 11">
    <name type="scientific">Nesterenkonia halobia</name>
    <dbReference type="NCBI Taxonomy" id="37922"/>
    <lineage>
        <taxon>Bacteria</taxon>
        <taxon>Bacillati</taxon>
        <taxon>Actinomycetota</taxon>
        <taxon>Actinomycetes</taxon>
        <taxon>Micrococcales</taxon>
        <taxon>Micrococcaceae</taxon>
        <taxon>Nesterenkonia</taxon>
    </lineage>
</organism>
<evidence type="ECO:0000313" key="11">
    <source>
        <dbReference type="Proteomes" id="UP001501736"/>
    </source>
</evidence>
<feature type="transmembrane region" description="Helical" evidence="9">
    <location>
        <begin position="6"/>
        <end position="25"/>
    </location>
</feature>
<keyword evidence="5 9" id="KW-0812">Transmembrane</keyword>
<evidence type="ECO:0000313" key="10">
    <source>
        <dbReference type="EMBL" id="GAA3288309.1"/>
    </source>
</evidence>
<keyword evidence="7 9" id="KW-0472">Membrane</keyword>
<dbReference type="Proteomes" id="UP001501736">
    <property type="component" value="Unassembled WGS sequence"/>
</dbReference>
<dbReference type="EMBL" id="BAAAYG010000016">
    <property type="protein sequence ID" value="GAA3288309.1"/>
    <property type="molecule type" value="Genomic_DNA"/>
</dbReference>
<proteinExistence type="inferred from homology"/>
<evidence type="ECO:0000256" key="6">
    <source>
        <dbReference type="ARBA" id="ARBA00022989"/>
    </source>
</evidence>
<dbReference type="InterPro" id="IPR007208">
    <property type="entry name" value="MrpF/PhaF-like"/>
</dbReference>
<evidence type="ECO:0000256" key="1">
    <source>
        <dbReference type="ARBA" id="ARBA00004651"/>
    </source>
</evidence>
<feature type="transmembrane region" description="Helical" evidence="9">
    <location>
        <begin position="60"/>
        <end position="82"/>
    </location>
</feature>
<protein>
    <submittedName>
        <fullName evidence="10">Uncharacterized protein</fullName>
    </submittedName>
</protein>
<evidence type="ECO:0000256" key="9">
    <source>
        <dbReference type="SAM" id="Phobius"/>
    </source>
</evidence>
<gene>
    <name evidence="10" type="ORF">GCM10020260_26630</name>
</gene>
<comment type="caution">
    <text evidence="10">The sequence shown here is derived from an EMBL/GenBank/DDBJ whole genome shotgun (WGS) entry which is preliminary data.</text>
</comment>
<evidence type="ECO:0000256" key="5">
    <source>
        <dbReference type="ARBA" id="ARBA00022692"/>
    </source>
</evidence>
<keyword evidence="3" id="KW-0813">Transport</keyword>
<feature type="compositionally biased region" description="Low complexity" evidence="8">
    <location>
        <begin position="105"/>
        <end position="115"/>
    </location>
</feature>
<dbReference type="Pfam" id="PF04066">
    <property type="entry name" value="MrpF_PhaF"/>
    <property type="match status" value="1"/>
</dbReference>
<feature type="compositionally biased region" description="Basic and acidic residues" evidence="8">
    <location>
        <begin position="143"/>
        <end position="169"/>
    </location>
</feature>
<evidence type="ECO:0000256" key="3">
    <source>
        <dbReference type="ARBA" id="ARBA00022448"/>
    </source>
</evidence>
<feature type="transmembrane region" description="Helical" evidence="9">
    <location>
        <begin position="34"/>
        <end position="54"/>
    </location>
</feature>
<accession>A0ABP6RFD1</accession>
<comment type="subcellular location">
    <subcellularLocation>
        <location evidence="1">Cell membrane</location>
        <topology evidence="1">Multi-pass membrane protein</topology>
    </subcellularLocation>
</comment>
<feature type="region of interest" description="Disordered" evidence="8">
    <location>
        <begin position="89"/>
        <end position="169"/>
    </location>
</feature>
<dbReference type="PANTHER" id="PTHR34702:SF1">
    <property type="entry name" value="NA(+)_H(+) ANTIPORTER SUBUNIT F"/>
    <property type="match status" value="1"/>
</dbReference>
<evidence type="ECO:0000256" key="8">
    <source>
        <dbReference type="SAM" id="MobiDB-lite"/>
    </source>
</evidence>
<evidence type="ECO:0000256" key="7">
    <source>
        <dbReference type="ARBA" id="ARBA00023136"/>
    </source>
</evidence>
<evidence type="ECO:0000256" key="4">
    <source>
        <dbReference type="ARBA" id="ARBA00022475"/>
    </source>
</evidence>
<comment type="similarity">
    <text evidence="2">Belongs to the CPA3 antiporters (TC 2.A.63) subunit F family.</text>
</comment>